<dbReference type="InterPro" id="IPR036431">
    <property type="entry name" value="ARID_dom_sf"/>
</dbReference>
<dbReference type="Gene3D" id="1.25.10.10">
    <property type="entry name" value="Leucine-rich Repeat Variant"/>
    <property type="match status" value="1"/>
</dbReference>
<accession>A0ABM1YTQ9</accession>
<feature type="region of interest" description="Disordered" evidence="5">
    <location>
        <begin position="990"/>
        <end position="1015"/>
    </location>
</feature>
<feature type="compositionally biased region" description="Polar residues" evidence="5">
    <location>
        <begin position="901"/>
        <end position="912"/>
    </location>
</feature>
<dbReference type="InterPro" id="IPR003150">
    <property type="entry name" value="DNA-bd_RFX"/>
</dbReference>
<evidence type="ECO:0000313" key="8">
    <source>
        <dbReference type="EnsemblMetazoa" id="AALFPA23_012089.P17246"/>
    </source>
</evidence>
<dbReference type="SMART" id="SM00501">
    <property type="entry name" value="BRIGHT"/>
    <property type="match status" value="1"/>
</dbReference>
<dbReference type="RefSeq" id="XP_062708104.1">
    <property type="nucleotide sequence ID" value="XM_062852120.1"/>
</dbReference>
<feature type="compositionally biased region" description="Low complexity" evidence="5">
    <location>
        <begin position="1785"/>
        <end position="1818"/>
    </location>
</feature>
<evidence type="ECO:0000256" key="5">
    <source>
        <dbReference type="SAM" id="MobiDB-lite"/>
    </source>
</evidence>
<feature type="compositionally biased region" description="Polar residues" evidence="5">
    <location>
        <begin position="1606"/>
        <end position="1616"/>
    </location>
</feature>
<dbReference type="Proteomes" id="UP000069940">
    <property type="component" value="Unassembled WGS sequence"/>
</dbReference>
<feature type="region of interest" description="Disordered" evidence="5">
    <location>
        <begin position="1467"/>
        <end position="1490"/>
    </location>
</feature>
<keyword evidence="2" id="KW-0805">Transcription regulation</keyword>
<feature type="compositionally biased region" description="Basic and acidic residues" evidence="5">
    <location>
        <begin position="1"/>
        <end position="19"/>
    </location>
</feature>
<feature type="compositionally biased region" description="Low complexity" evidence="5">
    <location>
        <begin position="883"/>
        <end position="900"/>
    </location>
</feature>
<evidence type="ECO:0000256" key="4">
    <source>
        <dbReference type="ARBA" id="ARBA00023242"/>
    </source>
</evidence>
<dbReference type="PANTHER" id="PTHR22970:SF14">
    <property type="entry name" value="AT-RICH INTERACTIVE DOMAIN-CONTAINING PROTEIN 2"/>
    <property type="match status" value="1"/>
</dbReference>
<dbReference type="PROSITE" id="PS51011">
    <property type="entry name" value="ARID"/>
    <property type="match status" value="1"/>
</dbReference>
<dbReference type="Pfam" id="PF01388">
    <property type="entry name" value="ARID"/>
    <property type="match status" value="1"/>
</dbReference>
<proteinExistence type="predicted"/>
<evidence type="ECO:0000256" key="3">
    <source>
        <dbReference type="ARBA" id="ARBA00023163"/>
    </source>
</evidence>
<feature type="compositionally biased region" description="Low complexity" evidence="5">
    <location>
        <begin position="938"/>
        <end position="971"/>
    </location>
</feature>
<name>A0ABM1YTQ9_AEDAL</name>
<feature type="region of interest" description="Disordered" evidence="5">
    <location>
        <begin position="933"/>
        <end position="971"/>
    </location>
</feature>
<dbReference type="PANTHER" id="PTHR22970">
    <property type="entry name" value="AT-RICH INTERACTIVE DOMAIN-CONTAINING PROTEIN 2"/>
    <property type="match status" value="1"/>
</dbReference>
<keyword evidence="3" id="KW-0804">Transcription</keyword>
<dbReference type="SMART" id="SM01014">
    <property type="entry name" value="ARID"/>
    <property type="match status" value="1"/>
</dbReference>
<protein>
    <recommendedName>
        <fullName evidence="10">ARID domain-containing protein</fullName>
    </recommendedName>
</protein>
<feature type="compositionally biased region" description="Low complexity" evidence="5">
    <location>
        <begin position="1470"/>
        <end position="1485"/>
    </location>
</feature>
<feature type="region of interest" description="Disordered" evidence="5">
    <location>
        <begin position="1558"/>
        <end position="1657"/>
    </location>
</feature>
<dbReference type="SUPFAM" id="SSF48371">
    <property type="entry name" value="ARM repeat"/>
    <property type="match status" value="1"/>
</dbReference>
<feature type="compositionally biased region" description="Low complexity" evidence="5">
    <location>
        <begin position="990"/>
        <end position="1005"/>
    </location>
</feature>
<reference evidence="8" key="2">
    <citation type="submission" date="2025-05" db="UniProtKB">
        <authorList>
            <consortium name="EnsemblMetazoa"/>
        </authorList>
    </citation>
    <scope>IDENTIFICATION</scope>
    <source>
        <strain evidence="8">Foshan</strain>
    </source>
</reference>
<feature type="domain" description="RFX-type winged-helix" evidence="7">
    <location>
        <begin position="702"/>
        <end position="786"/>
    </location>
</feature>
<dbReference type="InterPro" id="IPR011989">
    <property type="entry name" value="ARM-like"/>
</dbReference>
<evidence type="ECO:0000313" key="9">
    <source>
        <dbReference type="Proteomes" id="UP000069940"/>
    </source>
</evidence>
<feature type="domain" description="ARID" evidence="6">
    <location>
        <begin position="52"/>
        <end position="144"/>
    </location>
</feature>
<feature type="region of interest" description="Disordered" evidence="5">
    <location>
        <begin position="881"/>
        <end position="912"/>
    </location>
</feature>
<feature type="compositionally biased region" description="Pro residues" evidence="5">
    <location>
        <begin position="663"/>
        <end position="675"/>
    </location>
</feature>
<dbReference type="PROSITE" id="PS51526">
    <property type="entry name" value="RFX_DBD"/>
    <property type="match status" value="1"/>
</dbReference>
<feature type="compositionally biased region" description="Low complexity" evidence="5">
    <location>
        <begin position="594"/>
        <end position="604"/>
    </location>
</feature>
<feature type="compositionally biased region" description="Low complexity" evidence="5">
    <location>
        <begin position="1624"/>
        <end position="1653"/>
    </location>
</feature>
<dbReference type="InterPro" id="IPR052406">
    <property type="entry name" value="Chromatin_Remodeling_Comp"/>
</dbReference>
<keyword evidence="1" id="KW-0156">Chromatin regulator</keyword>
<feature type="region of interest" description="Disordered" evidence="5">
    <location>
        <begin position="1784"/>
        <end position="1833"/>
    </location>
</feature>
<evidence type="ECO:0000259" key="7">
    <source>
        <dbReference type="PROSITE" id="PS51526"/>
    </source>
</evidence>
<evidence type="ECO:0000259" key="6">
    <source>
        <dbReference type="PROSITE" id="PS51011"/>
    </source>
</evidence>
<feature type="region of interest" description="Disordered" evidence="5">
    <location>
        <begin position="574"/>
        <end position="681"/>
    </location>
</feature>
<dbReference type="InterPro" id="IPR001606">
    <property type="entry name" value="ARID_dom"/>
</dbReference>
<evidence type="ECO:0000256" key="2">
    <source>
        <dbReference type="ARBA" id="ARBA00023015"/>
    </source>
</evidence>
<keyword evidence="4" id="KW-0539">Nucleus</keyword>
<feature type="region of interest" description="Disordered" evidence="5">
    <location>
        <begin position="1"/>
        <end position="46"/>
    </location>
</feature>
<sequence>MTTDGEGSKIKSERSRSSQDEDDAFSNQNSCSGTPVKESGRSRAARAKPLFEKDRTRFWQDLYAFHERNGTPFMRPPKIGGRDVDLHRLYSVVIARGGWLKVNSREDWDEVIEELKLPKRCVNNEIALKQIYIRYLDKYERINFHGEEKDPAEEEDEEKRHNRRWTARMLHSVPSVYNHGQHNVPEPLRASLGLSCDLYQPTEYDKLILSLLSPLPNEQDFAINVCTLMSNESKHTLKVDKCPKLIDVLLAHGGVFNHFTLRDMFDEYYGNIRKNSLHRFWKDCLYEKPQVLELSYQDYFQKVERDPTELIKSIYTPDLNKNIDDDEECGKLNMATLRTFLSLGPGLGTNDYIGQRVYQIASIFRNLSFNEENMAALASNRQFLRFLVMCANSRWGNLCHMGLDMLGNVATEIEINDPQMDEVTRCLVSTISEGLEGVDRGVILGCLEVLSKIAQKESNEDNLNRCLNQTVYEQICLFLSLNDIMLLIYTLECIYSLTSIGEKPCNALMHVTGIIDTLVSLVSVEAQSYGPDACILMRVVETIPGNMAGVYPGNHYQSTVPVNHPPAPTMAQLTVHSKEQPSIPVPTIPALPEITKTPPSSKPASPAPIPSNPSTMPAPATPTAPTPIQVTSVTRPPSSQSPQIPVNIISRNDPHTPTTPKNQQPPPQTPPPTTPPSVSAGPITVAAKHAQQQQSQENEQFAYAWLKATFETTPSLASKIEQSEVYKLYLAANAKIGRKAVVPQVHLPRCMRTVFGGTVGPTLIKTTDAKGIESSCYFYEGIKLRPKPPPTPNGGTGAAPKGGLSALMPQSDKTLVQPKLAGGGPISGKGGAAGKPVYMTQLTNKSVVMNPANDSQGTSQLSGDPKGNVIVVNQTTISPQPLGTVVQAPQPPQQATGTTTIMNQSGTISSTTTNPSALIKSLLANKVTTVTSNDSAATSSTGGIVVSSTSSTATSSLSSTTTSNTSINPSTPATSQCLIASNVNVHQVAQRQQMLKQKQMKSPSPVASPPPNSSVVVTSNNPNNLTNIKVGNSTISIKPGTLPTNTVITTTNPHEMNPPPLAPLSQNPNAMMKPLAGNKMLADLLDKKTNDPPVFAIGETTVKRKSDVDATEPPAKKLDFSETEEIKVTPKAADLYAELAGSILEDEDMEDIEMKPKEEPKINVQPAPAQQVITMPMQRQIIVAPNNPQSMMLSPGSSGQHLTAQTTATIKTDSGYQTVPILLQHNQNQIQIQKTAPVMTPTVISNPQQTTQYILATNQQGQTYVVAQQPQPQPQMQQTVLLTQNPQTGAQQKTIIILQQQPTQQAGSQQIQTQQISAQPQQHAPQKVFVNQQGQQIIMTQVPRQVQHQGNTITIDGSSQQIIKTSQQPTQIIQQQAHPQIQQIIQPGGGQTFQIIQQPAQQTTTQPTQQIVIQSQPPQPQQQQIVIQQQPSQQMQPQIISQQIIQPATQQQPQVVQKIIQQKLVHAPSQQQQQPQKITVQKQPVSHSPGTITVTKQTATKSSPQVGQLPTKTIIVQQQPATAGGTPQKQIIQVLQQKISSPAASQSPVLQKTQIVHAPGTHPGKQTVAQSQSSVGSHTTSVTSKTATQTSDSSKFATKPVVAPSTEASTVSSRPSTPAPVIQAKPAAMTTATPTATSSATPTTSTAGQPTASVPVAGSNSTIQMIPAMDPSKAIDEDVDPSWPWVCDWRGCPRKKYASANEVYIHACAVHCPDTIDSAADIYCQWGPGPNLCDNLPRKRFSLMTHIFDRHCTSDAFKQAVQRRLSNTSTSTTQQAYPVTLVRQPTTTSSSNNSNSSAPGSSASSTTSESSASSSPALPAAPQPQGPGVLSSAGPAALHAIKRHAIDWINAKEFQDDIEGPVTKSIRLTSALILRNLVVYSNSARRALRAYEPHLAGVAMNNVESSRTISQVLFEMNDAQPNY</sequence>
<dbReference type="InterPro" id="IPR016024">
    <property type="entry name" value="ARM-type_fold"/>
</dbReference>
<dbReference type="EnsemblMetazoa" id="AALFPA23_012089.R17246">
    <property type="protein sequence ID" value="AALFPA23_012089.P17246"/>
    <property type="gene ID" value="AALFPA23_012089"/>
</dbReference>
<feature type="compositionally biased region" description="Polar residues" evidence="5">
    <location>
        <begin position="628"/>
        <end position="644"/>
    </location>
</feature>
<dbReference type="SUPFAM" id="SSF46774">
    <property type="entry name" value="ARID-like"/>
    <property type="match status" value="1"/>
</dbReference>
<organism evidence="8 9">
    <name type="scientific">Aedes albopictus</name>
    <name type="common">Asian tiger mosquito</name>
    <name type="synonym">Stegomyia albopicta</name>
    <dbReference type="NCBI Taxonomy" id="7160"/>
    <lineage>
        <taxon>Eukaryota</taxon>
        <taxon>Metazoa</taxon>
        <taxon>Ecdysozoa</taxon>
        <taxon>Arthropoda</taxon>
        <taxon>Hexapoda</taxon>
        <taxon>Insecta</taxon>
        <taxon>Pterygota</taxon>
        <taxon>Neoptera</taxon>
        <taxon>Endopterygota</taxon>
        <taxon>Diptera</taxon>
        <taxon>Nematocera</taxon>
        <taxon>Culicoidea</taxon>
        <taxon>Culicidae</taxon>
        <taxon>Culicinae</taxon>
        <taxon>Aedini</taxon>
        <taxon>Aedes</taxon>
        <taxon>Stegomyia</taxon>
    </lineage>
</organism>
<dbReference type="Gene3D" id="1.10.150.60">
    <property type="entry name" value="ARID DNA-binding domain"/>
    <property type="match status" value="1"/>
</dbReference>
<keyword evidence="9" id="KW-1185">Reference proteome</keyword>
<dbReference type="GeneID" id="115254257"/>
<evidence type="ECO:0000256" key="1">
    <source>
        <dbReference type="ARBA" id="ARBA00022853"/>
    </source>
</evidence>
<evidence type="ECO:0008006" key="10">
    <source>
        <dbReference type="Google" id="ProtNLM"/>
    </source>
</evidence>
<reference evidence="9" key="1">
    <citation type="journal article" date="2015" name="Proc. Natl. Acad. Sci. U.S.A.">
        <title>Genome sequence of the Asian Tiger mosquito, Aedes albopictus, reveals insights into its biology, genetics, and evolution.</title>
        <authorList>
            <person name="Chen X.G."/>
            <person name="Jiang X."/>
            <person name="Gu J."/>
            <person name="Xu M."/>
            <person name="Wu Y."/>
            <person name="Deng Y."/>
            <person name="Zhang C."/>
            <person name="Bonizzoni M."/>
            <person name="Dermauw W."/>
            <person name="Vontas J."/>
            <person name="Armbruster P."/>
            <person name="Huang X."/>
            <person name="Yang Y."/>
            <person name="Zhang H."/>
            <person name="He W."/>
            <person name="Peng H."/>
            <person name="Liu Y."/>
            <person name="Wu K."/>
            <person name="Chen J."/>
            <person name="Lirakis M."/>
            <person name="Topalis P."/>
            <person name="Van Leeuwen T."/>
            <person name="Hall A.B."/>
            <person name="Jiang X."/>
            <person name="Thorpe C."/>
            <person name="Mueller R.L."/>
            <person name="Sun C."/>
            <person name="Waterhouse R.M."/>
            <person name="Yan G."/>
            <person name="Tu Z.J."/>
            <person name="Fang X."/>
            <person name="James A.A."/>
        </authorList>
    </citation>
    <scope>NUCLEOTIDE SEQUENCE [LARGE SCALE GENOMIC DNA]</scope>
    <source>
        <strain evidence="9">Foshan</strain>
    </source>
</reference>
<feature type="compositionally biased region" description="Low complexity" evidence="5">
    <location>
        <begin position="1570"/>
        <end position="1591"/>
    </location>
</feature>